<dbReference type="InterPro" id="IPR037523">
    <property type="entry name" value="VOC_core"/>
</dbReference>
<name>A0ABV7E1W7_9SPHN</name>
<proteinExistence type="predicted"/>
<dbReference type="InterPro" id="IPR004360">
    <property type="entry name" value="Glyas_Fos-R_dOase_dom"/>
</dbReference>
<dbReference type="PROSITE" id="PS51819">
    <property type="entry name" value="VOC"/>
    <property type="match status" value="1"/>
</dbReference>
<dbReference type="EMBL" id="JBHRST010000003">
    <property type="protein sequence ID" value="MFC3096724.1"/>
    <property type="molecule type" value="Genomic_DNA"/>
</dbReference>
<sequence length="130" mass="13634">MDGTAIALRFVKLQVDDMASALAFWQSAFGFEVQATYDEPGFLEHVLAIAGENGGLSLMLVQPKPAARLEQGTAHGPLGFMCADISAALQRALAAGARVTMPVTQVAPGVQVCLLESPQGHAVELVQLDT</sequence>
<dbReference type="InterPro" id="IPR052164">
    <property type="entry name" value="Anthracycline_SecMetBiosynth"/>
</dbReference>
<evidence type="ECO:0000313" key="3">
    <source>
        <dbReference type="Proteomes" id="UP001595456"/>
    </source>
</evidence>
<evidence type="ECO:0000313" key="2">
    <source>
        <dbReference type="EMBL" id="MFC3096724.1"/>
    </source>
</evidence>
<dbReference type="Pfam" id="PF00903">
    <property type="entry name" value="Glyoxalase"/>
    <property type="match status" value="1"/>
</dbReference>
<dbReference type="Gene3D" id="3.10.180.10">
    <property type="entry name" value="2,3-Dihydroxybiphenyl 1,2-Dioxygenase, domain 1"/>
    <property type="match status" value="1"/>
</dbReference>
<dbReference type="SUPFAM" id="SSF54593">
    <property type="entry name" value="Glyoxalase/Bleomycin resistance protein/Dihydroxybiphenyl dioxygenase"/>
    <property type="match status" value="1"/>
</dbReference>
<dbReference type="Proteomes" id="UP001595456">
    <property type="component" value="Unassembled WGS sequence"/>
</dbReference>
<protein>
    <submittedName>
        <fullName evidence="2">VOC family protein</fullName>
    </submittedName>
</protein>
<dbReference type="RefSeq" id="WP_336927386.1">
    <property type="nucleotide sequence ID" value="NZ_JBANRO010000013.1"/>
</dbReference>
<dbReference type="InterPro" id="IPR029068">
    <property type="entry name" value="Glyas_Bleomycin-R_OHBP_Dase"/>
</dbReference>
<gene>
    <name evidence="2" type="ORF">ACFODU_02765</name>
</gene>
<feature type="domain" description="VOC" evidence="1">
    <location>
        <begin position="7"/>
        <end position="128"/>
    </location>
</feature>
<reference evidence="3" key="1">
    <citation type="journal article" date="2019" name="Int. J. Syst. Evol. Microbiol.">
        <title>The Global Catalogue of Microorganisms (GCM) 10K type strain sequencing project: providing services to taxonomists for standard genome sequencing and annotation.</title>
        <authorList>
            <consortium name="The Broad Institute Genomics Platform"/>
            <consortium name="The Broad Institute Genome Sequencing Center for Infectious Disease"/>
            <person name="Wu L."/>
            <person name="Ma J."/>
        </authorList>
    </citation>
    <scope>NUCLEOTIDE SEQUENCE [LARGE SCALE GENOMIC DNA]</scope>
    <source>
        <strain evidence="3">KCTC 52607</strain>
    </source>
</reference>
<keyword evidence="3" id="KW-1185">Reference proteome</keyword>
<evidence type="ECO:0000259" key="1">
    <source>
        <dbReference type="PROSITE" id="PS51819"/>
    </source>
</evidence>
<comment type="caution">
    <text evidence="2">The sequence shown here is derived from an EMBL/GenBank/DDBJ whole genome shotgun (WGS) entry which is preliminary data.</text>
</comment>
<dbReference type="PANTHER" id="PTHR33993">
    <property type="entry name" value="GLYOXALASE-RELATED"/>
    <property type="match status" value="1"/>
</dbReference>
<organism evidence="2 3">
    <name type="scientific">Alteraurantiacibacter palmitatis</name>
    <dbReference type="NCBI Taxonomy" id="2054628"/>
    <lineage>
        <taxon>Bacteria</taxon>
        <taxon>Pseudomonadati</taxon>
        <taxon>Pseudomonadota</taxon>
        <taxon>Alphaproteobacteria</taxon>
        <taxon>Sphingomonadales</taxon>
        <taxon>Erythrobacteraceae</taxon>
        <taxon>Alteraurantiacibacter</taxon>
    </lineage>
</organism>
<accession>A0ABV7E1W7</accession>